<reference evidence="1" key="1">
    <citation type="journal article" date="2018" name="Sci. Rep.">
        <title>Novel Clade C-I Clostridium difficile strains escape diagnostic tests, differ in pathogenicity potential and carry toxins on extrachromosomal elements.</title>
        <authorList>
            <person name="Ramirez-Vargas G."/>
            <person name="Lopez-Urena D."/>
            <person name="Badilla A."/>
            <person name="Orozco-Aguilar J."/>
            <person name="Murillo T."/>
            <person name="Rojas P."/>
            <person name="Riedel T."/>
            <person name="Overmann J."/>
            <person name="Gonzalez G."/>
            <person name="Chaves-Olarte E."/>
            <person name="Quesada-Gomez C."/>
            <person name="Rodriguez C."/>
        </authorList>
    </citation>
    <scope>NUCLEOTIDE SEQUENCE</scope>
    <source>
        <strain evidence="1">HSJD-312</strain>
        <plasmid evidence="1">pHSJD-312</plasmid>
    </source>
</reference>
<sequence>MLKSYSVDEYIKILRFCTSEQLIRLDPKDIENVTPKSKIKKINNIKKFALKRGQRIINPGYSFYYDNENDIFIDVLADQDKINQDELILTNVYIEFKNMMNICYFNKDNGVIPRIYFYQLYKNNDEEDLKRFDIIYCNPSEQNLVEILIQTEEDIKNILIVLNENSLTSYREFKLFKNKMIAFVLVKDRRLLLSDKLSDIVQKYNNYNKCK</sequence>
<organism evidence="1">
    <name type="scientific">Clostridioides difficile</name>
    <name type="common">Peptoclostridium difficile</name>
    <dbReference type="NCBI Taxonomy" id="1496"/>
    <lineage>
        <taxon>Bacteria</taxon>
        <taxon>Bacillati</taxon>
        <taxon>Bacillota</taxon>
        <taxon>Clostridia</taxon>
        <taxon>Peptostreptococcales</taxon>
        <taxon>Peptostreptococcaceae</taxon>
        <taxon>Clostridioides</taxon>
    </lineage>
</organism>
<name>A0A386JBY9_CLODI</name>
<keyword evidence="1" id="KW-0614">Plasmid</keyword>
<protein>
    <submittedName>
        <fullName evidence="1">Uncharacterized protein</fullName>
    </submittedName>
</protein>
<dbReference type="EMBL" id="MG973074">
    <property type="protein sequence ID" value="AYD68701.1"/>
    <property type="molecule type" value="Genomic_DNA"/>
</dbReference>
<accession>A0A386JBY9</accession>
<geneLocation type="plasmid" evidence="1">
    <name>pHSJD-312</name>
</geneLocation>
<evidence type="ECO:0000313" key="1">
    <source>
        <dbReference type="EMBL" id="AYD68701.1"/>
    </source>
</evidence>
<dbReference type="RefSeq" id="WP_102822224.1">
    <property type="nucleotide sequence ID" value="NZ_LJCL01000008.1"/>
</dbReference>
<dbReference type="AlphaFoldDB" id="A0A386JBY9"/>
<gene>
    <name evidence="1" type="ORF">pHSJD-312_00080</name>
</gene>
<proteinExistence type="predicted"/>